<evidence type="ECO:0000256" key="1">
    <source>
        <dbReference type="SAM" id="MobiDB-lite"/>
    </source>
</evidence>
<dbReference type="Proteomes" id="UP000030745">
    <property type="component" value="Unassembled WGS sequence"/>
</dbReference>
<evidence type="ECO:0000313" key="4">
    <source>
        <dbReference type="EMBL" id="KDO30828.1"/>
    </source>
</evidence>
<dbReference type="GO" id="GO:0005524">
    <property type="term" value="F:ATP binding"/>
    <property type="evidence" value="ECO:0007669"/>
    <property type="project" value="InterPro"/>
</dbReference>
<dbReference type="SUPFAM" id="SSF56112">
    <property type="entry name" value="Protein kinase-like (PK-like)"/>
    <property type="match status" value="1"/>
</dbReference>
<dbReference type="GeneID" id="24127160"/>
<dbReference type="PANTHER" id="PTHR44329">
    <property type="entry name" value="SERINE/THREONINE-PROTEIN KINASE TNNI3K-RELATED"/>
    <property type="match status" value="1"/>
</dbReference>
<dbReference type="RefSeq" id="XP_012198525.1">
    <property type="nucleotide sequence ID" value="XM_012343135.1"/>
</dbReference>
<dbReference type="KEGG" id="spar:SPRG_04729"/>
<dbReference type="InterPro" id="IPR000719">
    <property type="entry name" value="Prot_kinase_dom"/>
</dbReference>
<dbReference type="InterPro" id="IPR008271">
    <property type="entry name" value="Ser/Thr_kinase_AS"/>
</dbReference>
<keyword evidence="5" id="KW-1185">Reference proteome</keyword>
<dbReference type="OMA" id="IMAKVMV"/>
<organism evidence="4 5">
    <name type="scientific">Saprolegnia parasitica (strain CBS 223.65)</name>
    <dbReference type="NCBI Taxonomy" id="695850"/>
    <lineage>
        <taxon>Eukaryota</taxon>
        <taxon>Sar</taxon>
        <taxon>Stramenopiles</taxon>
        <taxon>Oomycota</taxon>
        <taxon>Saprolegniomycetes</taxon>
        <taxon>Saprolegniales</taxon>
        <taxon>Saprolegniaceae</taxon>
        <taxon>Saprolegnia</taxon>
    </lineage>
</organism>
<feature type="domain" description="Protein kinase" evidence="3">
    <location>
        <begin position="220"/>
        <end position="459"/>
    </location>
</feature>
<dbReference type="InterPro" id="IPR051681">
    <property type="entry name" value="Ser/Thr_Kinases-Pseudokinases"/>
</dbReference>
<accession>A0A067CK02</accession>
<dbReference type="VEuPathDB" id="FungiDB:SPRG_04729"/>
<sequence length="466" mass="50640">MASVLASTCAQRTALFAKSLDALSSYSVCSIVKQLGANKFDSKALQSNDCKKPACVSVLESFKSTFVGCMLTDIADVASVDMARLKSYCGGIDASYAPGAASPQPLPEAPPQDAAVDSPMRGGLSTTIIIAITCVIIAAIVVAGYVYLRIRRGAASATLYTSPPPMQTSSDPYASVLKHGNAGSQSNTRTSESSASNPGADASTLDLCDLDLYRISPRDVTLDKSLAQGAYGEVWLGTLDGHTVAVKKLLNHRRTRDELQKFIYEIALVAKMESRYVVQFIGVAWTRPSDMMLVTEYMDAGDLRNLLQATATTRTFTWTKKPKVIHRDLKSRNVLLNTKMDAKLTDFGVSRETDDATMTPAWHVLQDGHYTESADVFSFGVILAELSNEIVPYSDLRNVNGNPYTDTAIMAKVMVGELQPTFAPDCPPWFRDLGLQCMSRHHADRPTAMEASFKIQTELRLLKSSS</sequence>
<dbReference type="Gene3D" id="3.30.200.20">
    <property type="entry name" value="Phosphorylase Kinase, domain 1"/>
    <property type="match status" value="1"/>
</dbReference>
<feature type="region of interest" description="Disordered" evidence="1">
    <location>
        <begin position="159"/>
        <end position="200"/>
    </location>
</feature>
<proteinExistence type="predicted"/>
<dbReference type="AlphaFoldDB" id="A0A067CK02"/>
<keyword evidence="4" id="KW-0418">Kinase</keyword>
<dbReference type="GO" id="GO:0004674">
    <property type="term" value="F:protein serine/threonine kinase activity"/>
    <property type="evidence" value="ECO:0007669"/>
    <property type="project" value="UniProtKB-KW"/>
</dbReference>
<feature type="transmembrane region" description="Helical" evidence="2">
    <location>
        <begin position="128"/>
        <end position="148"/>
    </location>
</feature>
<evidence type="ECO:0000259" key="3">
    <source>
        <dbReference type="PROSITE" id="PS50011"/>
    </source>
</evidence>
<keyword evidence="2" id="KW-1133">Transmembrane helix</keyword>
<dbReference type="PROSITE" id="PS00108">
    <property type="entry name" value="PROTEIN_KINASE_ST"/>
    <property type="match status" value="1"/>
</dbReference>
<dbReference type="SMART" id="SM00220">
    <property type="entry name" value="S_TKc"/>
    <property type="match status" value="1"/>
</dbReference>
<dbReference type="PROSITE" id="PS50011">
    <property type="entry name" value="PROTEIN_KINASE_DOM"/>
    <property type="match status" value="1"/>
</dbReference>
<dbReference type="STRING" id="695850.A0A067CK02"/>
<dbReference type="Pfam" id="PF07714">
    <property type="entry name" value="PK_Tyr_Ser-Thr"/>
    <property type="match status" value="1"/>
</dbReference>
<dbReference type="PANTHER" id="PTHR44329:SF214">
    <property type="entry name" value="PROTEIN KINASE DOMAIN-CONTAINING PROTEIN"/>
    <property type="match status" value="1"/>
</dbReference>
<protein>
    <submittedName>
        <fullName evidence="4">Serine/threonine protein kinase</fullName>
    </submittedName>
</protein>
<dbReference type="EMBL" id="KK583200">
    <property type="protein sequence ID" value="KDO30828.1"/>
    <property type="molecule type" value="Genomic_DNA"/>
</dbReference>
<feature type="compositionally biased region" description="Polar residues" evidence="1">
    <location>
        <begin position="182"/>
        <end position="197"/>
    </location>
</feature>
<reference evidence="4 5" key="1">
    <citation type="journal article" date="2013" name="PLoS Genet.">
        <title>Distinctive expansion of potential virulence genes in the genome of the oomycete fish pathogen Saprolegnia parasitica.</title>
        <authorList>
            <person name="Jiang R.H."/>
            <person name="de Bruijn I."/>
            <person name="Haas B.J."/>
            <person name="Belmonte R."/>
            <person name="Lobach L."/>
            <person name="Christie J."/>
            <person name="van den Ackerveken G."/>
            <person name="Bottin A."/>
            <person name="Bulone V."/>
            <person name="Diaz-Moreno S.M."/>
            <person name="Dumas B."/>
            <person name="Fan L."/>
            <person name="Gaulin E."/>
            <person name="Govers F."/>
            <person name="Grenville-Briggs L.J."/>
            <person name="Horner N.R."/>
            <person name="Levin J.Z."/>
            <person name="Mammella M."/>
            <person name="Meijer H.J."/>
            <person name="Morris P."/>
            <person name="Nusbaum C."/>
            <person name="Oome S."/>
            <person name="Phillips A.J."/>
            <person name="van Rooyen D."/>
            <person name="Rzeszutek E."/>
            <person name="Saraiva M."/>
            <person name="Secombes C.J."/>
            <person name="Seidl M.F."/>
            <person name="Snel B."/>
            <person name="Stassen J.H."/>
            <person name="Sykes S."/>
            <person name="Tripathy S."/>
            <person name="van den Berg H."/>
            <person name="Vega-Arreguin J.C."/>
            <person name="Wawra S."/>
            <person name="Young S.K."/>
            <person name="Zeng Q."/>
            <person name="Dieguez-Uribeondo J."/>
            <person name="Russ C."/>
            <person name="Tyler B.M."/>
            <person name="van West P."/>
        </authorList>
    </citation>
    <scope>NUCLEOTIDE SEQUENCE [LARGE SCALE GENOMIC DNA]</scope>
    <source>
        <strain evidence="4 5">CBS 223.65</strain>
    </source>
</reference>
<evidence type="ECO:0000256" key="2">
    <source>
        <dbReference type="SAM" id="Phobius"/>
    </source>
</evidence>
<dbReference type="Gene3D" id="1.10.510.10">
    <property type="entry name" value="Transferase(Phosphotransferase) domain 1"/>
    <property type="match status" value="1"/>
</dbReference>
<keyword evidence="4" id="KW-0808">Transferase</keyword>
<dbReference type="InterPro" id="IPR001245">
    <property type="entry name" value="Ser-Thr/Tyr_kinase_cat_dom"/>
</dbReference>
<dbReference type="InterPro" id="IPR011009">
    <property type="entry name" value="Kinase-like_dom_sf"/>
</dbReference>
<keyword evidence="2" id="KW-0812">Transmembrane</keyword>
<keyword evidence="4" id="KW-0723">Serine/threonine-protein kinase</keyword>
<name>A0A067CK02_SAPPC</name>
<keyword evidence="2" id="KW-0472">Membrane</keyword>
<gene>
    <name evidence="4" type="ORF">SPRG_04729</name>
</gene>
<dbReference type="OrthoDB" id="4062651at2759"/>
<evidence type="ECO:0000313" key="5">
    <source>
        <dbReference type="Proteomes" id="UP000030745"/>
    </source>
</evidence>